<sequence>MDWRPMRSFSDFPFVEELCSDLLQSKYCPISLEANHLFNKRVTPPPLLLALLAGPPTTTFNPMDTTVLSLDISSQ</sequence>
<gene>
    <name evidence="1" type="ORF">CEXT_407441</name>
</gene>
<dbReference type="AlphaFoldDB" id="A0AAV4QT46"/>
<organism evidence="1 2">
    <name type="scientific">Caerostris extrusa</name>
    <name type="common">Bark spider</name>
    <name type="synonym">Caerostris bankana</name>
    <dbReference type="NCBI Taxonomy" id="172846"/>
    <lineage>
        <taxon>Eukaryota</taxon>
        <taxon>Metazoa</taxon>
        <taxon>Ecdysozoa</taxon>
        <taxon>Arthropoda</taxon>
        <taxon>Chelicerata</taxon>
        <taxon>Arachnida</taxon>
        <taxon>Araneae</taxon>
        <taxon>Araneomorphae</taxon>
        <taxon>Entelegynae</taxon>
        <taxon>Araneoidea</taxon>
        <taxon>Araneidae</taxon>
        <taxon>Caerostris</taxon>
    </lineage>
</organism>
<keyword evidence="2" id="KW-1185">Reference proteome</keyword>
<protein>
    <submittedName>
        <fullName evidence="1">Uncharacterized protein</fullName>
    </submittedName>
</protein>
<comment type="caution">
    <text evidence="1">The sequence shown here is derived from an EMBL/GenBank/DDBJ whole genome shotgun (WGS) entry which is preliminary data.</text>
</comment>
<proteinExistence type="predicted"/>
<evidence type="ECO:0000313" key="2">
    <source>
        <dbReference type="Proteomes" id="UP001054945"/>
    </source>
</evidence>
<dbReference type="EMBL" id="BPLR01006857">
    <property type="protein sequence ID" value="GIY12823.1"/>
    <property type="molecule type" value="Genomic_DNA"/>
</dbReference>
<dbReference type="Proteomes" id="UP001054945">
    <property type="component" value="Unassembled WGS sequence"/>
</dbReference>
<name>A0AAV4QT46_CAEEX</name>
<reference evidence="1 2" key="1">
    <citation type="submission" date="2021-06" db="EMBL/GenBank/DDBJ databases">
        <title>Caerostris extrusa draft genome.</title>
        <authorList>
            <person name="Kono N."/>
            <person name="Arakawa K."/>
        </authorList>
    </citation>
    <scope>NUCLEOTIDE SEQUENCE [LARGE SCALE GENOMIC DNA]</scope>
</reference>
<accession>A0AAV4QT46</accession>
<evidence type="ECO:0000313" key="1">
    <source>
        <dbReference type="EMBL" id="GIY12823.1"/>
    </source>
</evidence>